<accession>A0A8J3PFK5</accession>
<feature type="domain" description="PPM-type phosphatase" evidence="3">
    <location>
        <begin position="121"/>
        <end position="358"/>
    </location>
</feature>
<dbReference type="SMART" id="SM00331">
    <property type="entry name" value="PP2C_SIG"/>
    <property type="match status" value="1"/>
</dbReference>
<dbReference type="Gene3D" id="3.60.40.10">
    <property type="entry name" value="PPM-type phosphatase domain"/>
    <property type="match status" value="1"/>
</dbReference>
<dbReference type="GO" id="GO:0003677">
    <property type="term" value="F:DNA binding"/>
    <property type="evidence" value="ECO:0007669"/>
    <property type="project" value="UniProtKB-KW"/>
</dbReference>
<dbReference type="Gene3D" id="1.10.1660.10">
    <property type="match status" value="1"/>
</dbReference>
<dbReference type="SUPFAM" id="SSF81606">
    <property type="entry name" value="PP2C-like"/>
    <property type="match status" value="1"/>
</dbReference>
<feature type="domain" description="HTH merR-type" evidence="2">
    <location>
        <begin position="3"/>
        <end position="73"/>
    </location>
</feature>
<evidence type="ECO:0000256" key="1">
    <source>
        <dbReference type="ARBA" id="ARBA00023125"/>
    </source>
</evidence>
<dbReference type="InterPro" id="IPR009061">
    <property type="entry name" value="DNA-bd_dom_put_sf"/>
</dbReference>
<protein>
    <recommendedName>
        <fullName evidence="6">Serine/threonine protein phosphatase PrpC</fullName>
    </recommendedName>
</protein>
<dbReference type="SUPFAM" id="SSF46955">
    <property type="entry name" value="Putative DNA-binding domain"/>
    <property type="match status" value="1"/>
</dbReference>
<dbReference type="InterPro" id="IPR000551">
    <property type="entry name" value="MerR-type_HTH_dom"/>
</dbReference>
<dbReference type="CDD" id="cd01107">
    <property type="entry name" value="HTH_BmrR"/>
    <property type="match status" value="1"/>
</dbReference>
<dbReference type="GO" id="GO:0003700">
    <property type="term" value="F:DNA-binding transcription factor activity"/>
    <property type="evidence" value="ECO:0007669"/>
    <property type="project" value="InterPro"/>
</dbReference>
<gene>
    <name evidence="4" type="ORF">Cme02nite_27950</name>
</gene>
<dbReference type="SMART" id="SM00332">
    <property type="entry name" value="PP2Cc"/>
    <property type="match status" value="1"/>
</dbReference>
<organism evidence="4 5">
    <name type="scientific">Catellatospora methionotrophica</name>
    <dbReference type="NCBI Taxonomy" id="121620"/>
    <lineage>
        <taxon>Bacteria</taxon>
        <taxon>Bacillati</taxon>
        <taxon>Actinomycetota</taxon>
        <taxon>Actinomycetes</taxon>
        <taxon>Micromonosporales</taxon>
        <taxon>Micromonosporaceae</taxon>
        <taxon>Catellatospora</taxon>
    </lineage>
</organism>
<dbReference type="PROSITE" id="PS00552">
    <property type="entry name" value="HTH_MERR_1"/>
    <property type="match status" value="1"/>
</dbReference>
<dbReference type="SMART" id="SM00422">
    <property type="entry name" value="HTH_MERR"/>
    <property type="match status" value="1"/>
</dbReference>
<sequence length="361" mass="37171">MGLLTIGAFARAAGLSAKALRLYDDLGLLPPAAVDAETGYRFYEPDQLERARLIAALRRLDMPLARIRRICGLPPDAAAAEIGRFWAEVAADTAAREQLAALLVGQLSAAPDSSSPGRDLRAAARSEAGLVRDSQEDVAYAGTRLLAVADGMRGQAGARAASAAVAALRHLEAATSAPDRVADVPIAGLVAAFADADAAVRTVAERAAADRGAGTAATTLTALLWTGGHAAVAHVGDSRVYLLRDGGLRRLTGDHSWVRGQLDLGRLSPEEVAGHPRRALLTAAVDGGGVPPDLAVHPAVPGDRFLLCTDGLWSMVPESVLRTVLGERDEPGRAADALVAAAYEAGAPDNVACVVADVTAS</sequence>
<dbReference type="AlphaFoldDB" id="A0A8J3PFK5"/>
<dbReference type="PROSITE" id="PS50937">
    <property type="entry name" value="HTH_MERR_2"/>
    <property type="match status" value="1"/>
</dbReference>
<name>A0A8J3PFK5_9ACTN</name>
<keyword evidence="5" id="KW-1185">Reference proteome</keyword>
<dbReference type="Pfam" id="PF13411">
    <property type="entry name" value="MerR_1"/>
    <property type="match status" value="1"/>
</dbReference>
<reference evidence="4" key="1">
    <citation type="submission" date="2021-01" db="EMBL/GenBank/DDBJ databases">
        <title>Whole genome shotgun sequence of Catellatospora methionotrophica NBRC 14553.</title>
        <authorList>
            <person name="Komaki H."/>
            <person name="Tamura T."/>
        </authorList>
    </citation>
    <scope>NUCLEOTIDE SEQUENCE</scope>
    <source>
        <strain evidence="4">NBRC 14553</strain>
    </source>
</reference>
<dbReference type="InterPro" id="IPR047057">
    <property type="entry name" value="MerR_fam"/>
</dbReference>
<evidence type="ECO:0008006" key="6">
    <source>
        <dbReference type="Google" id="ProtNLM"/>
    </source>
</evidence>
<proteinExistence type="predicted"/>
<dbReference type="RefSeq" id="WP_166377767.1">
    <property type="nucleotide sequence ID" value="NZ_BAAATT010000007.1"/>
</dbReference>
<dbReference type="EMBL" id="BONJ01000013">
    <property type="protein sequence ID" value="GIG14463.1"/>
    <property type="molecule type" value="Genomic_DNA"/>
</dbReference>
<evidence type="ECO:0000259" key="2">
    <source>
        <dbReference type="PROSITE" id="PS50937"/>
    </source>
</evidence>
<dbReference type="InterPro" id="IPR036457">
    <property type="entry name" value="PPM-type-like_dom_sf"/>
</dbReference>
<dbReference type="PANTHER" id="PTHR30204">
    <property type="entry name" value="REDOX-CYCLING DRUG-SENSING TRANSCRIPTIONAL ACTIVATOR SOXR"/>
    <property type="match status" value="1"/>
</dbReference>
<evidence type="ECO:0000313" key="4">
    <source>
        <dbReference type="EMBL" id="GIG14463.1"/>
    </source>
</evidence>
<evidence type="ECO:0000259" key="3">
    <source>
        <dbReference type="PROSITE" id="PS51746"/>
    </source>
</evidence>
<dbReference type="InterPro" id="IPR001932">
    <property type="entry name" value="PPM-type_phosphatase-like_dom"/>
</dbReference>
<dbReference type="Pfam" id="PF13672">
    <property type="entry name" value="PP2C_2"/>
    <property type="match status" value="1"/>
</dbReference>
<dbReference type="PROSITE" id="PS51746">
    <property type="entry name" value="PPM_2"/>
    <property type="match status" value="1"/>
</dbReference>
<dbReference type="Proteomes" id="UP000660339">
    <property type="component" value="Unassembled WGS sequence"/>
</dbReference>
<evidence type="ECO:0000313" key="5">
    <source>
        <dbReference type="Proteomes" id="UP000660339"/>
    </source>
</evidence>
<dbReference type="PANTHER" id="PTHR30204:SF97">
    <property type="entry name" value="MERR FAMILY REGULATORY PROTEIN"/>
    <property type="match status" value="1"/>
</dbReference>
<comment type="caution">
    <text evidence="4">The sequence shown here is derived from an EMBL/GenBank/DDBJ whole genome shotgun (WGS) entry which is preliminary data.</text>
</comment>
<keyword evidence="1" id="KW-0238">DNA-binding</keyword>